<dbReference type="OrthoDB" id="9772407at2"/>
<comment type="caution">
    <text evidence="3">The sequence shown here is derived from an EMBL/GenBank/DDBJ whole genome shotgun (WGS) entry which is preliminary data.</text>
</comment>
<dbReference type="PRINTS" id="PR00069">
    <property type="entry name" value="ALDKETRDTASE"/>
</dbReference>
<feature type="domain" description="NADP-dependent oxidoreductase" evidence="2">
    <location>
        <begin position="15"/>
        <end position="317"/>
    </location>
</feature>
<dbReference type="InterPro" id="IPR020471">
    <property type="entry name" value="AKR"/>
</dbReference>
<keyword evidence="1" id="KW-0560">Oxidoreductase</keyword>
<evidence type="ECO:0000259" key="2">
    <source>
        <dbReference type="Pfam" id="PF00248"/>
    </source>
</evidence>
<dbReference type="GO" id="GO:0005829">
    <property type="term" value="C:cytosol"/>
    <property type="evidence" value="ECO:0007669"/>
    <property type="project" value="TreeGrafter"/>
</dbReference>
<reference evidence="3 4" key="1">
    <citation type="submission" date="2015-03" db="EMBL/GenBank/DDBJ databases">
        <authorList>
            <person name="McCorrison J."/>
            <person name="Sanka R."/>
            <person name="Adams M."/>
            <person name="Brinkac L."/>
            <person name="Nierman W."/>
            <person name="Sutton G."/>
            <person name="Nelson K."/>
            <person name="Kiedrowski L."/>
            <person name="Guerrero D."/>
            <person name="Bonomo R."/>
        </authorList>
    </citation>
    <scope>NUCLEOTIDE SEQUENCE [LARGE SCALE GENOMIC DNA]</scope>
    <source>
        <strain evidence="3 4">35699</strain>
    </source>
</reference>
<accession>A0A0F1BHS4</accession>
<dbReference type="PANTHER" id="PTHR43364">
    <property type="entry name" value="NADH-SPECIFIC METHYLGLYOXAL REDUCTASE-RELATED"/>
    <property type="match status" value="1"/>
</dbReference>
<dbReference type="SUPFAM" id="SSF51430">
    <property type="entry name" value="NAD(P)-linked oxidoreductase"/>
    <property type="match status" value="1"/>
</dbReference>
<name>A0A0F1BHS4_9ENTR</name>
<dbReference type="FunFam" id="3.20.20.100:FF:000004">
    <property type="entry name" value="Oxidoreductase, aldo/keto reductase"/>
    <property type="match status" value="1"/>
</dbReference>
<dbReference type="EMBL" id="JZYX01000001">
    <property type="protein sequence ID" value="KJN32869.1"/>
    <property type="molecule type" value="Genomic_DNA"/>
</dbReference>
<evidence type="ECO:0000256" key="1">
    <source>
        <dbReference type="ARBA" id="ARBA00023002"/>
    </source>
</evidence>
<organism evidence="3 4">
    <name type="scientific">Enterobacter sichuanensis</name>
    <dbReference type="NCBI Taxonomy" id="2071710"/>
    <lineage>
        <taxon>Bacteria</taxon>
        <taxon>Pseudomonadati</taxon>
        <taxon>Pseudomonadota</taxon>
        <taxon>Gammaproteobacteria</taxon>
        <taxon>Enterobacterales</taxon>
        <taxon>Enterobacteriaceae</taxon>
        <taxon>Enterobacter</taxon>
        <taxon>Enterobacter cloacae complex</taxon>
    </lineage>
</organism>
<gene>
    <name evidence="3" type="ORF">SS37_00705</name>
</gene>
<evidence type="ECO:0000313" key="3">
    <source>
        <dbReference type="EMBL" id="KJN32869.1"/>
    </source>
</evidence>
<dbReference type="InterPro" id="IPR050523">
    <property type="entry name" value="AKR_Detox_Biosynth"/>
</dbReference>
<evidence type="ECO:0000313" key="4">
    <source>
        <dbReference type="Proteomes" id="UP000033352"/>
    </source>
</evidence>
<dbReference type="GO" id="GO:0016491">
    <property type="term" value="F:oxidoreductase activity"/>
    <property type="evidence" value="ECO:0007669"/>
    <property type="project" value="UniProtKB-KW"/>
</dbReference>
<dbReference type="AlphaFoldDB" id="A0A0F1BHS4"/>
<dbReference type="PANTHER" id="PTHR43364:SF4">
    <property type="entry name" value="NAD(P)-LINKED OXIDOREDUCTASE SUPERFAMILY PROTEIN"/>
    <property type="match status" value="1"/>
</dbReference>
<dbReference type="Pfam" id="PF00248">
    <property type="entry name" value="Aldo_ket_red"/>
    <property type="match status" value="1"/>
</dbReference>
<dbReference type="Proteomes" id="UP000033352">
    <property type="component" value="Unassembled WGS sequence"/>
</dbReference>
<dbReference type="CDD" id="cd19079">
    <property type="entry name" value="AKR_EcYajO-like"/>
    <property type="match status" value="1"/>
</dbReference>
<dbReference type="PATRIC" id="fig|1619248.3.peg.146"/>
<dbReference type="RefSeq" id="WP_045284404.1">
    <property type="nucleotide sequence ID" value="NZ_JZYX01000001.1"/>
</dbReference>
<protein>
    <submittedName>
        <fullName evidence="3">Alcohol dehydrogenase</fullName>
    </submittedName>
</protein>
<dbReference type="Gene3D" id="3.20.20.100">
    <property type="entry name" value="NADP-dependent oxidoreductase domain"/>
    <property type="match status" value="1"/>
</dbReference>
<dbReference type="InterPro" id="IPR036812">
    <property type="entry name" value="NAD(P)_OxRdtase_dom_sf"/>
</dbReference>
<proteinExistence type="predicted"/>
<sequence>MKYVNLGRSGLKVSRLCLGCMSYGEPERLPQPWSLDEKASRPLIRQALEAGINFFDTANIYSGGSSEEITGKTLREMARRDEIVVATKTFFPWRNSPNTGFLSRKAIFQSIDDSLMRLGMDYVDLFQIHRFDHSTPVEETMEALHDLVKSGKVRYIGASSMEAWRFAKMQHTAERNGWTRFITMQPQYNLLYREEEREMLPLCEDQGVGVIPWSPMARGRLTRDWSVTSRRTQNDAFALKMYENAALLDKPVIDVVARIAEKHDVPRAHIALAWLLSKKVITAPIIGATKPEHLSTAISALDFSLSDDEIMELEAHYLPHPVDGIIPPLPDTPPSLTPPSAIQDC</sequence>
<dbReference type="InterPro" id="IPR023210">
    <property type="entry name" value="NADP_OxRdtase_dom"/>
</dbReference>